<dbReference type="InterPro" id="IPR011701">
    <property type="entry name" value="MFS"/>
</dbReference>
<dbReference type="GO" id="GO:0022857">
    <property type="term" value="F:transmembrane transporter activity"/>
    <property type="evidence" value="ECO:0007669"/>
    <property type="project" value="InterPro"/>
</dbReference>
<sequence>MFKRNAQSSLSTKSFNWELIVLLWLVFFFNQADRQIFNVILPHIKADLKLTDAELGMIASVFIWAIGLCVPLSGYIGDVFSKKKVIIFSLLLWSTATFFTGLSAGLFHLVILRGIVGSSESFYAPAANALIGEKYGDKTGLAMAIHQTALYAGIIMSGLIGALIAERFGWSTAFYFFGGIGILLSGILVLRFKKIVLPEVSAVIQKVTLFDGLKGLFERKTAILLTLAFACMVFVNVGYLTWAPTFLHEKFNLSLANAGFSSMFYHHVFAFLGVLLGGRFSDRFAKINVGARLKTQAFGLLLGCPFIYLLGSANDLFWVYTGMGLFGFFRGLYDSNIYASLFLVTPARIRASVSGAMIMFAFLIGAFAPWILGYLKPTLGLSDGLSSLSFAYLLGSIFIFIALRFTLFKEVHKASPDQNFN</sequence>
<feature type="transmembrane region" description="Helical" evidence="6">
    <location>
        <begin position="263"/>
        <end position="281"/>
    </location>
</feature>
<feature type="transmembrane region" description="Helical" evidence="6">
    <location>
        <begin position="384"/>
        <end position="403"/>
    </location>
</feature>
<evidence type="ECO:0000313" key="9">
    <source>
        <dbReference type="Proteomes" id="UP000291117"/>
    </source>
</evidence>
<comment type="caution">
    <text evidence="8">The sequence shown here is derived from an EMBL/GenBank/DDBJ whole genome shotgun (WGS) entry which is preliminary data.</text>
</comment>
<feature type="transmembrane region" description="Helical" evidence="6">
    <location>
        <begin position="143"/>
        <end position="164"/>
    </location>
</feature>
<feature type="transmembrane region" description="Helical" evidence="6">
    <location>
        <begin position="293"/>
        <end position="311"/>
    </location>
</feature>
<comment type="subcellular location">
    <subcellularLocation>
        <location evidence="1">Membrane</location>
        <topology evidence="1">Multi-pass membrane protein</topology>
    </subcellularLocation>
</comment>
<keyword evidence="5 6" id="KW-0472">Membrane</keyword>
<proteinExistence type="predicted"/>
<keyword evidence="3 6" id="KW-0812">Transmembrane</keyword>
<dbReference type="Pfam" id="PF07690">
    <property type="entry name" value="MFS_1"/>
    <property type="match status" value="1"/>
</dbReference>
<name>A0A4R0N8I4_9SPHI</name>
<evidence type="ECO:0000256" key="5">
    <source>
        <dbReference type="ARBA" id="ARBA00023136"/>
    </source>
</evidence>
<dbReference type="Gene3D" id="1.20.1250.20">
    <property type="entry name" value="MFS general substrate transporter like domains"/>
    <property type="match status" value="2"/>
</dbReference>
<dbReference type="InterPro" id="IPR036259">
    <property type="entry name" value="MFS_trans_sf"/>
</dbReference>
<dbReference type="PANTHER" id="PTHR23505:SF79">
    <property type="entry name" value="PROTEIN SPINSTER"/>
    <property type="match status" value="1"/>
</dbReference>
<gene>
    <name evidence="8" type="ORF">EZ444_10825</name>
</gene>
<reference evidence="8 9" key="1">
    <citation type="submission" date="2019-02" db="EMBL/GenBank/DDBJ databases">
        <title>Pedobacter sp. RP-3-8 sp. nov., isolated from Arctic soil.</title>
        <authorList>
            <person name="Dahal R.H."/>
        </authorList>
    </citation>
    <scope>NUCLEOTIDE SEQUENCE [LARGE SCALE GENOMIC DNA]</scope>
    <source>
        <strain evidence="8 9">RP-3-8</strain>
    </source>
</reference>
<keyword evidence="9" id="KW-1185">Reference proteome</keyword>
<dbReference type="PANTHER" id="PTHR23505">
    <property type="entry name" value="SPINSTER"/>
    <property type="match status" value="1"/>
</dbReference>
<organism evidence="8 9">
    <name type="scientific">Pedobacter hiemivivus</name>
    <dbReference type="NCBI Taxonomy" id="2530454"/>
    <lineage>
        <taxon>Bacteria</taxon>
        <taxon>Pseudomonadati</taxon>
        <taxon>Bacteroidota</taxon>
        <taxon>Sphingobacteriia</taxon>
        <taxon>Sphingobacteriales</taxon>
        <taxon>Sphingobacteriaceae</taxon>
        <taxon>Pedobacter</taxon>
    </lineage>
</organism>
<dbReference type="AlphaFoldDB" id="A0A4R0N8I4"/>
<feature type="transmembrane region" description="Helical" evidence="6">
    <location>
        <begin position="58"/>
        <end position="76"/>
    </location>
</feature>
<dbReference type="GO" id="GO:0016020">
    <property type="term" value="C:membrane"/>
    <property type="evidence" value="ECO:0007669"/>
    <property type="project" value="UniProtKB-SubCell"/>
</dbReference>
<feature type="transmembrane region" description="Helical" evidence="6">
    <location>
        <begin position="85"/>
        <end position="104"/>
    </location>
</feature>
<accession>A0A4R0N8I4</accession>
<feature type="transmembrane region" description="Helical" evidence="6">
    <location>
        <begin position="353"/>
        <end position="372"/>
    </location>
</feature>
<dbReference type="RefSeq" id="WP_131608766.1">
    <property type="nucleotide sequence ID" value="NZ_SJSM01000005.1"/>
</dbReference>
<protein>
    <submittedName>
        <fullName evidence="8">MFS transporter</fullName>
    </submittedName>
</protein>
<feature type="domain" description="Major facilitator superfamily (MFS) profile" evidence="7">
    <location>
        <begin position="19"/>
        <end position="414"/>
    </location>
</feature>
<dbReference type="PROSITE" id="PS50850">
    <property type="entry name" value="MFS"/>
    <property type="match status" value="1"/>
</dbReference>
<dbReference type="InterPro" id="IPR020846">
    <property type="entry name" value="MFS_dom"/>
</dbReference>
<dbReference type="EMBL" id="SJSM01000005">
    <property type="protein sequence ID" value="TCC96469.1"/>
    <property type="molecule type" value="Genomic_DNA"/>
</dbReference>
<evidence type="ECO:0000256" key="1">
    <source>
        <dbReference type="ARBA" id="ARBA00004141"/>
    </source>
</evidence>
<keyword evidence="2" id="KW-0813">Transport</keyword>
<evidence type="ECO:0000256" key="2">
    <source>
        <dbReference type="ARBA" id="ARBA00022448"/>
    </source>
</evidence>
<feature type="transmembrane region" description="Helical" evidence="6">
    <location>
        <begin position="170"/>
        <end position="190"/>
    </location>
</feature>
<evidence type="ECO:0000256" key="4">
    <source>
        <dbReference type="ARBA" id="ARBA00022989"/>
    </source>
</evidence>
<dbReference type="InterPro" id="IPR044770">
    <property type="entry name" value="MFS_spinster-like"/>
</dbReference>
<dbReference type="OrthoDB" id="9815624at2"/>
<dbReference type="Proteomes" id="UP000291117">
    <property type="component" value="Unassembled WGS sequence"/>
</dbReference>
<dbReference type="SUPFAM" id="SSF103473">
    <property type="entry name" value="MFS general substrate transporter"/>
    <property type="match status" value="1"/>
</dbReference>
<keyword evidence="4 6" id="KW-1133">Transmembrane helix</keyword>
<evidence type="ECO:0000256" key="6">
    <source>
        <dbReference type="SAM" id="Phobius"/>
    </source>
</evidence>
<evidence type="ECO:0000256" key="3">
    <source>
        <dbReference type="ARBA" id="ARBA00022692"/>
    </source>
</evidence>
<evidence type="ECO:0000259" key="7">
    <source>
        <dbReference type="PROSITE" id="PS50850"/>
    </source>
</evidence>
<evidence type="ECO:0000313" key="8">
    <source>
        <dbReference type="EMBL" id="TCC96469.1"/>
    </source>
</evidence>
<feature type="transmembrane region" description="Helical" evidence="6">
    <location>
        <begin position="222"/>
        <end position="243"/>
    </location>
</feature>